<feature type="compositionally biased region" description="Polar residues" evidence="1">
    <location>
        <begin position="1341"/>
        <end position="1351"/>
    </location>
</feature>
<dbReference type="SMART" id="SM00060">
    <property type="entry name" value="FN3"/>
    <property type="match status" value="4"/>
</dbReference>
<feature type="compositionally biased region" description="Polar residues" evidence="1">
    <location>
        <begin position="1375"/>
        <end position="1385"/>
    </location>
</feature>
<dbReference type="GO" id="GO:0016020">
    <property type="term" value="C:membrane"/>
    <property type="evidence" value="ECO:0007669"/>
    <property type="project" value="UniProtKB-SubCell"/>
</dbReference>
<comment type="caution">
    <text evidence="3">The sequence shown here is derived from an EMBL/GenBank/DDBJ whole genome shotgun (WGS) entry which is preliminary data.</text>
</comment>
<gene>
    <name evidence="3" type="primary">dome-L2</name>
    <name evidence="3" type="ORF">Hamer_G021822</name>
</gene>
<organism evidence="3 4">
    <name type="scientific">Homarus americanus</name>
    <name type="common">American lobster</name>
    <dbReference type="NCBI Taxonomy" id="6706"/>
    <lineage>
        <taxon>Eukaryota</taxon>
        <taxon>Metazoa</taxon>
        <taxon>Ecdysozoa</taxon>
        <taxon>Arthropoda</taxon>
        <taxon>Crustacea</taxon>
        <taxon>Multicrustacea</taxon>
        <taxon>Malacostraca</taxon>
        <taxon>Eumalacostraca</taxon>
        <taxon>Eucarida</taxon>
        <taxon>Decapoda</taxon>
        <taxon>Pleocyemata</taxon>
        <taxon>Astacidea</taxon>
        <taxon>Nephropoidea</taxon>
        <taxon>Nephropidae</taxon>
        <taxon>Homarus</taxon>
    </lineage>
</organism>
<feature type="domain" description="Fibronectin type-III" evidence="2">
    <location>
        <begin position="331"/>
        <end position="430"/>
    </location>
</feature>
<evidence type="ECO:0000313" key="4">
    <source>
        <dbReference type="Proteomes" id="UP000747542"/>
    </source>
</evidence>
<dbReference type="InterPro" id="IPR036116">
    <property type="entry name" value="FN3_sf"/>
</dbReference>
<evidence type="ECO:0000256" key="1">
    <source>
        <dbReference type="SAM" id="MobiDB-lite"/>
    </source>
</evidence>
<dbReference type="Proteomes" id="UP000747542">
    <property type="component" value="Unassembled WGS sequence"/>
</dbReference>
<dbReference type="CDD" id="cd00063">
    <property type="entry name" value="FN3"/>
    <property type="match status" value="3"/>
</dbReference>
<dbReference type="SUPFAM" id="SSF49265">
    <property type="entry name" value="Fibronectin type III"/>
    <property type="match status" value="2"/>
</dbReference>
<dbReference type="InterPro" id="IPR013783">
    <property type="entry name" value="Ig-like_fold"/>
</dbReference>
<keyword evidence="3" id="KW-0675">Receptor</keyword>
<dbReference type="InterPro" id="IPR050713">
    <property type="entry name" value="RTP_Phos/Ushers"/>
</dbReference>
<feature type="domain" description="Fibronectin type-III" evidence="2">
    <location>
        <begin position="435"/>
        <end position="533"/>
    </location>
</feature>
<reference evidence="3" key="1">
    <citation type="journal article" date="2021" name="Sci. Adv.">
        <title>The American lobster genome reveals insights on longevity, neural, and immune adaptations.</title>
        <authorList>
            <person name="Polinski J.M."/>
            <person name="Zimin A.V."/>
            <person name="Clark K.F."/>
            <person name="Kohn A.B."/>
            <person name="Sadowski N."/>
            <person name="Timp W."/>
            <person name="Ptitsyn A."/>
            <person name="Khanna P."/>
            <person name="Romanova D.Y."/>
            <person name="Williams P."/>
            <person name="Greenwood S.J."/>
            <person name="Moroz L.L."/>
            <person name="Walt D.R."/>
            <person name="Bodnar A.G."/>
        </authorList>
    </citation>
    <scope>NUCLEOTIDE SEQUENCE</scope>
    <source>
        <strain evidence="3">GMGI-L3</strain>
    </source>
</reference>
<feature type="compositionally biased region" description="Basic and acidic residues" evidence="1">
    <location>
        <begin position="1352"/>
        <end position="1371"/>
    </location>
</feature>
<accession>A0A8J5JIS5</accession>
<dbReference type="PANTHER" id="PTHR46957">
    <property type="entry name" value="CYTOKINE RECEPTOR"/>
    <property type="match status" value="1"/>
</dbReference>
<evidence type="ECO:0000259" key="2">
    <source>
        <dbReference type="PROSITE" id="PS50853"/>
    </source>
</evidence>
<feature type="domain" description="Fibronectin type-III" evidence="2">
    <location>
        <begin position="1"/>
        <end position="114"/>
    </location>
</feature>
<dbReference type="InterPro" id="IPR003961">
    <property type="entry name" value="FN3_dom"/>
</dbReference>
<feature type="compositionally biased region" description="Polar residues" evidence="1">
    <location>
        <begin position="1392"/>
        <end position="1436"/>
    </location>
</feature>
<feature type="region of interest" description="Disordered" evidence="1">
    <location>
        <begin position="1334"/>
        <end position="1436"/>
    </location>
</feature>
<dbReference type="Gene3D" id="2.60.40.10">
    <property type="entry name" value="Immunoglobulins"/>
    <property type="match status" value="4"/>
</dbReference>
<dbReference type="Pfam" id="PF00041">
    <property type="entry name" value="fn3"/>
    <property type="match status" value="2"/>
</dbReference>
<feature type="region of interest" description="Disordered" evidence="1">
    <location>
        <begin position="947"/>
        <end position="983"/>
    </location>
</feature>
<proteinExistence type="predicted"/>
<dbReference type="PROSITE" id="PS50853">
    <property type="entry name" value="FN3"/>
    <property type="match status" value="3"/>
</dbReference>
<sequence length="1474" mass="165526">MVANVIGPHVVNITWMLPFPIDVFYDGGVIQQVSYRERRVGDQHENAPWQEVDQWRVVPNRFKKEIFSKNITNLRPYTLYDFRVRLHTGTGAIREHMWSDEEIRTERTIATRPTRAPKTDIGTFEVENTIQYREIFINWQRVDPMYWNGPSFRYDVTVFDNEDGRLVTLRPENIEIEDAFAKFTSMNKSTAYRFVIRPVNDVGQAAEDIKAEVVVPEMSDIIEPLTFFRVTAINGSVNTIYMTRWSLPADEKVNQMIKSLTLYWCKKDKYEHRCKNKLEWVNIEDTSITAKNVTYLDSSIYMFGISANSLNSSSGIKWVNCIASYDNPPPPLTNFKAVYVTSTEVKLKWSIDCKAIPTGFNISYCNVTGNEISCPPNADVTYEILNDETLVEHIVRNLHPYTYYIFNIAVLADSGLGKWSKSEKNQTKPYKPSGPPQDLEVKARGQEWVLLAWKPPLVEQRNGRMSQYKIIGEPHLRSIVVQALHNSDIIEFNVTDLTSYTNYTFQVIPCTEGDKDNFCGDLSASLEVQTRIGAPGKISSIDQDDNLLKWDHDECFAPECSFQLLYRVNGTNHVYNTSAGQTAVNFKDLNISCTDRQKEIYIGMRAISKNEDGLILTGPMKDERINCPVPGSNCNDHVPSISVQPQIILVQSPTINQYNTIFNLITDPYRSGHQSPLQNTYILGRNPSLNHGLKKVNLQTNEQVALGIVQLNVGSLHHKGYGGKTASWDSFVSPLEVQREETEEMERGSFQFGCPLIELLRAKEVEIQLKSSNNKFELNIKGGGGSYGLAESIYLHSLVNNGVSGKTESEPSRTSSQIGVDTNNFFHMDTKVTMDYDNDVHDQHTHLEMKEDSAIEVKQDEIVANISSSSIIPTTLDLITTPGGNTTPVSGDYASHPSLTEIESEMLTASVLEETQELVTNSSSEVSLEAMQPGNTVDHVVLLHDGTQKNTESEEVVEGSGVLTGSHSRRSAETPPLAVRRDSADSPLSVVDLLHPGRFISETFNNKELDVSYNYRKQAEVVNYHIREALLANDNVKTIKKKATLEEPQMEYSSVLNRDSEELQSFQHGASMIYNLGLMGSFNGNVGNIVPRFTRGLTAPLNNVLPGEMEDFSVPNNNIVDRGLLPIMTHGREPMRENQYENTNTVSNQKNRHTPHRNNMISDCPFEDIIESHDVKIHLNTLEDGGFELNLQGNGGLYDLMKKFILKANFLKDNMKGKSREEEGLFMSHLRQGNIESTKHDVLQQVQGHSYSDRQLNQNINGNMQVTNTASVDTDSLNKSQVVQSQGNTTNSLDGVDYTVTSEYLNASIKQQTEQSWTEAPTQTSASYDVPEEQMVGPENMIQTQTLSSESTTKRWEDNQPRSEGEQDKIILNHGVNSSVSSDTSEGVDLMNNKSFHSGNWTNNSTQSQNLEDNYTTNSANQTSTPENTKTQMSSSSPLWIGAGVAFIHSTFPQNVEDSTTTPSIHSENTTGNH</sequence>
<feature type="region of interest" description="Disordered" evidence="1">
    <location>
        <begin position="1454"/>
        <end position="1474"/>
    </location>
</feature>
<evidence type="ECO:0000313" key="3">
    <source>
        <dbReference type="EMBL" id="KAG7158370.1"/>
    </source>
</evidence>
<protein>
    <submittedName>
        <fullName evidence="3">Cytokine receptor-like 2</fullName>
    </submittedName>
</protein>
<dbReference type="PANTHER" id="PTHR46957:SF3">
    <property type="entry name" value="CYTOKINE RECEPTOR"/>
    <property type="match status" value="1"/>
</dbReference>
<name>A0A8J5JIS5_HOMAM</name>
<dbReference type="EMBL" id="JAHLQT010035368">
    <property type="protein sequence ID" value="KAG7158370.1"/>
    <property type="molecule type" value="Genomic_DNA"/>
</dbReference>
<keyword evidence="4" id="KW-1185">Reference proteome</keyword>